<dbReference type="RefSeq" id="XP_022992879.1">
    <property type="nucleotide sequence ID" value="XM_023137111.1"/>
</dbReference>
<feature type="region of interest" description="Disordered" evidence="1">
    <location>
        <begin position="285"/>
        <end position="306"/>
    </location>
</feature>
<dbReference type="AlphaFoldDB" id="A0A6J1JYP6"/>
<organism evidence="3 4">
    <name type="scientific">Cucurbita maxima</name>
    <name type="common">Pumpkin</name>
    <name type="synonym">Winter squash</name>
    <dbReference type="NCBI Taxonomy" id="3661"/>
    <lineage>
        <taxon>Eukaryota</taxon>
        <taxon>Viridiplantae</taxon>
        <taxon>Streptophyta</taxon>
        <taxon>Embryophyta</taxon>
        <taxon>Tracheophyta</taxon>
        <taxon>Spermatophyta</taxon>
        <taxon>Magnoliopsida</taxon>
        <taxon>eudicotyledons</taxon>
        <taxon>Gunneridae</taxon>
        <taxon>Pentapetalae</taxon>
        <taxon>rosids</taxon>
        <taxon>fabids</taxon>
        <taxon>Cucurbitales</taxon>
        <taxon>Cucurbitaceae</taxon>
        <taxon>Cucurbiteae</taxon>
        <taxon>Cucurbita</taxon>
    </lineage>
</organism>
<evidence type="ECO:0000256" key="1">
    <source>
        <dbReference type="SAM" id="MobiDB-lite"/>
    </source>
</evidence>
<evidence type="ECO:0000259" key="2">
    <source>
        <dbReference type="Pfam" id="PF03732"/>
    </source>
</evidence>
<dbReference type="PANTHER" id="PTHR34482">
    <property type="entry name" value="DNA DAMAGE-INDUCIBLE PROTEIN 1-LIKE"/>
    <property type="match status" value="1"/>
</dbReference>
<feature type="compositionally biased region" description="Polar residues" evidence="1">
    <location>
        <begin position="288"/>
        <end position="297"/>
    </location>
</feature>
<dbReference type="PANTHER" id="PTHR34482:SF36">
    <property type="entry name" value="RETROTRANSPOSON GAG DOMAIN-CONTAINING PROTEIN"/>
    <property type="match status" value="1"/>
</dbReference>
<dbReference type="KEGG" id="cmax:111489080"/>
<proteinExistence type="predicted"/>
<dbReference type="GeneID" id="111489080"/>
<protein>
    <submittedName>
        <fullName evidence="4">Uncharacterized protein LOC111489080</fullName>
    </submittedName>
</protein>
<dbReference type="Pfam" id="PF03732">
    <property type="entry name" value="Retrotrans_gag"/>
    <property type="match status" value="1"/>
</dbReference>
<evidence type="ECO:0000313" key="4">
    <source>
        <dbReference type="RefSeq" id="XP_022992879.1"/>
    </source>
</evidence>
<evidence type="ECO:0000313" key="3">
    <source>
        <dbReference type="Proteomes" id="UP000504608"/>
    </source>
</evidence>
<keyword evidence="3" id="KW-1185">Reference proteome</keyword>
<feature type="domain" description="Retrotransposon gag" evidence="2">
    <location>
        <begin position="157"/>
        <end position="254"/>
    </location>
</feature>
<dbReference type="InterPro" id="IPR005162">
    <property type="entry name" value="Retrotrans_gag_dom"/>
</dbReference>
<dbReference type="OrthoDB" id="1936908at2759"/>
<reference evidence="4" key="1">
    <citation type="submission" date="2025-08" db="UniProtKB">
        <authorList>
            <consortium name="RefSeq"/>
        </authorList>
    </citation>
    <scope>IDENTIFICATION</scope>
    <source>
        <tissue evidence="4">Young leaves</tissue>
    </source>
</reference>
<gene>
    <name evidence="4" type="primary">LOC111489080</name>
</gene>
<dbReference type="Proteomes" id="UP000504608">
    <property type="component" value="Unplaced"/>
</dbReference>
<name>A0A6J1JYP6_CUCMA</name>
<sequence>MEDVEEHSSLEQTKRFVPSFHEGFMAPCTDIPVDRDPPATVTSLPVNAGASGLQTPHILLTTIPAASGSQIPSVALSPDALQQIIDCMVRNSGARSSAPSSQSSTVGNINYAREFIRFDPPAFDASSGDIDVAYDWIRDLEFVFDLLKFPDEQRVRCAVFKLQGNARNWWRSVGSAQEDDGESPISWEEFKDMFLEWRCPMTLRHEKEMEFLNLKQGNMSVEDYDQQFLRLCRFAPEMVDTQSKMVHRFVMGLRKGIRGLVAIQNHTDYSSAFEVARTLDECMPIKTQPGQDEGSSGQKRKHQRIA</sequence>
<accession>A0A6J1JYP6</accession>